<feature type="domain" description="OmpR/PhoB-type" evidence="6">
    <location>
        <begin position="1"/>
        <end position="90"/>
    </location>
</feature>
<keyword evidence="3 5" id="KW-0238">DNA-binding</keyword>
<dbReference type="Pfam" id="PF00486">
    <property type="entry name" value="Trans_reg_C"/>
    <property type="match status" value="1"/>
</dbReference>
<dbReference type="InterPro" id="IPR011990">
    <property type="entry name" value="TPR-like_helical_dom_sf"/>
</dbReference>
<dbReference type="EMBL" id="JACCFS010000001">
    <property type="protein sequence ID" value="NYJ35593.1"/>
    <property type="molecule type" value="Genomic_DNA"/>
</dbReference>
<protein>
    <submittedName>
        <fullName evidence="7">DNA-binding SARP family transcriptional activator</fullName>
    </submittedName>
</protein>
<accession>A0A7Z0EQK0</accession>
<evidence type="ECO:0000256" key="2">
    <source>
        <dbReference type="ARBA" id="ARBA00023015"/>
    </source>
</evidence>
<comment type="caution">
    <text evidence="7">The sequence shown here is derived from an EMBL/GenBank/DDBJ whole genome shotgun (WGS) entry which is preliminary data.</text>
</comment>
<dbReference type="SUPFAM" id="SSF48452">
    <property type="entry name" value="TPR-like"/>
    <property type="match status" value="1"/>
</dbReference>
<dbReference type="InterPro" id="IPR001867">
    <property type="entry name" value="OmpR/PhoB-type_DNA-bd"/>
</dbReference>
<evidence type="ECO:0000256" key="5">
    <source>
        <dbReference type="PROSITE-ProRule" id="PRU01091"/>
    </source>
</evidence>
<dbReference type="InterPro" id="IPR051677">
    <property type="entry name" value="AfsR-DnrI-RedD_regulator"/>
</dbReference>
<proteinExistence type="inferred from homology"/>
<evidence type="ECO:0000256" key="1">
    <source>
        <dbReference type="ARBA" id="ARBA00005820"/>
    </source>
</evidence>
<dbReference type="Gene3D" id="1.25.40.10">
    <property type="entry name" value="Tetratricopeptide repeat domain"/>
    <property type="match status" value="1"/>
</dbReference>
<dbReference type="InterPro" id="IPR016032">
    <property type="entry name" value="Sig_transdc_resp-reg_C-effctor"/>
</dbReference>
<dbReference type="PANTHER" id="PTHR35807:SF1">
    <property type="entry name" value="TRANSCRIPTIONAL REGULATOR REDD"/>
    <property type="match status" value="1"/>
</dbReference>
<organism evidence="7 8">
    <name type="scientific">Nocardiopsis aegyptia</name>
    <dbReference type="NCBI Taxonomy" id="220378"/>
    <lineage>
        <taxon>Bacteria</taxon>
        <taxon>Bacillati</taxon>
        <taxon>Actinomycetota</taxon>
        <taxon>Actinomycetes</taxon>
        <taxon>Streptosporangiales</taxon>
        <taxon>Nocardiopsidaceae</taxon>
        <taxon>Nocardiopsis</taxon>
    </lineage>
</organism>
<evidence type="ECO:0000256" key="4">
    <source>
        <dbReference type="ARBA" id="ARBA00023163"/>
    </source>
</evidence>
<dbReference type="Proteomes" id="UP000572051">
    <property type="component" value="Unassembled WGS sequence"/>
</dbReference>
<dbReference type="SMART" id="SM01043">
    <property type="entry name" value="BTAD"/>
    <property type="match status" value="1"/>
</dbReference>
<dbReference type="GO" id="GO:0006355">
    <property type="term" value="P:regulation of DNA-templated transcription"/>
    <property type="evidence" value="ECO:0007669"/>
    <property type="project" value="InterPro"/>
</dbReference>
<dbReference type="RefSeq" id="WP_179824848.1">
    <property type="nucleotide sequence ID" value="NZ_JACCFS010000001.1"/>
</dbReference>
<reference evidence="7 8" key="1">
    <citation type="submission" date="2020-07" db="EMBL/GenBank/DDBJ databases">
        <title>Sequencing the genomes of 1000 actinobacteria strains.</title>
        <authorList>
            <person name="Klenk H.-P."/>
        </authorList>
    </citation>
    <scope>NUCLEOTIDE SEQUENCE [LARGE SCALE GENOMIC DNA]</scope>
    <source>
        <strain evidence="7 8">DSM 44442</strain>
    </source>
</reference>
<dbReference type="AlphaFoldDB" id="A0A7Z0EQK0"/>
<dbReference type="PROSITE" id="PS51755">
    <property type="entry name" value="OMPR_PHOB"/>
    <property type="match status" value="1"/>
</dbReference>
<dbReference type="InterPro" id="IPR005158">
    <property type="entry name" value="BTAD"/>
</dbReference>
<dbReference type="CDD" id="cd15831">
    <property type="entry name" value="BTAD"/>
    <property type="match status" value="1"/>
</dbReference>
<evidence type="ECO:0000313" key="8">
    <source>
        <dbReference type="Proteomes" id="UP000572051"/>
    </source>
</evidence>
<keyword evidence="2" id="KW-0805">Transcription regulation</keyword>
<keyword evidence="8" id="KW-1185">Reference proteome</keyword>
<dbReference type="PANTHER" id="PTHR35807">
    <property type="entry name" value="TRANSCRIPTIONAL REGULATOR REDD-RELATED"/>
    <property type="match status" value="1"/>
</dbReference>
<dbReference type="GO" id="GO:0003677">
    <property type="term" value="F:DNA binding"/>
    <property type="evidence" value="ECO:0007669"/>
    <property type="project" value="UniProtKB-UniRule"/>
</dbReference>
<feature type="DNA-binding region" description="OmpR/PhoB-type" evidence="5">
    <location>
        <begin position="1"/>
        <end position="90"/>
    </location>
</feature>
<dbReference type="SUPFAM" id="SSF46894">
    <property type="entry name" value="C-terminal effector domain of the bipartite response regulators"/>
    <property type="match status" value="1"/>
</dbReference>
<name>A0A7Z0EQK0_9ACTN</name>
<dbReference type="Gene3D" id="1.10.10.10">
    <property type="entry name" value="Winged helix-like DNA-binding domain superfamily/Winged helix DNA-binding domain"/>
    <property type="match status" value="1"/>
</dbReference>
<comment type="similarity">
    <text evidence="1">Belongs to the AfsR/DnrI/RedD regulatory family.</text>
</comment>
<dbReference type="GO" id="GO:0000160">
    <property type="term" value="P:phosphorelay signal transduction system"/>
    <property type="evidence" value="ECO:0007669"/>
    <property type="project" value="InterPro"/>
</dbReference>
<dbReference type="SMART" id="SM00862">
    <property type="entry name" value="Trans_reg_C"/>
    <property type="match status" value="1"/>
</dbReference>
<evidence type="ECO:0000259" key="6">
    <source>
        <dbReference type="PROSITE" id="PS51755"/>
    </source>
</evidence>
<gene>
    <name evidence="7" type="ORF">HNR10_003474</name>
</gene>
<dbReference type="Pfam" id="PF03704">
    <property type="entry name" value="BTAD"/>
    <property type="match status" value="1"/>
</dbReference>
<dbReference type="InterPro" id="IPR036388">
    <property type="entry name" value="WH-like_DNA-bd_sf"/>
</dbReference>
<keyword evidence="4" id="KW-0804">Transcription</keyword>
<evidence type="ECO:0000256" key="3">
    <source>
        <dbReference type="ARBA" id="ARBA00023125"/>
    </source>
</evidence>
<evidence type="ECO:0000313" key="7">
    <source>
        <dbReference type="EMBL" id="NYJ35593.1"/>
    </source>
</evidence>
<sequence>MANGDDKAAHLPPKPRTVFALVATDPDRVVSAESMVDELWRENPPRTAVTTVQTYVGQVRRLIGALAGTTTDRIAERVLVTEGAGYRLSTDMIDIDVVAYTRLTRSGCAAASAGDHERAARLFRDALALWRGPALVNVETGTRLDAQVTRLSEARLSTLEHRLRAELNAGGHADLIGELAELVALYPLHEVFHEYLVLALYRSARRAEALGVLDSLRSRLRGELGLDLSPRLCVLQQAVLHDDQDLLSGGVGLELSRSPTGTTR</sequence>